<keyword evidence="2 5" id="KW-0378">Hydrolase</keyword>
<feature type="domain" description="UvrD-like helicase ATP-binding" evidence="6">
    <location>
        <begin position="21"/>
        <end position="322"/>
    </location>
</feature>
<dbReference type="InterPro" id="IPR014016">
    <property type="entry name" value="UvrD-like_ATP-bd"/>
</dbReference>
<dbReference type="GO" id="GO:0000725">
    <property type="term" value="P:recombinational repair"/>
    <property type="evidence" value="ECO:0007669"/>
    <property type="project" value="TreeGrafter"/>
</dbReference>
<dbReference type="GO" id="GO:0016787">
    <property type="term" value="F:hydrolase activity"/>
    <property type="evidence" value="ECO:0007669"/>
    <property type="project" value="UniProtKB-UniRule"/>
</dbReference>
<evidence type="ECO:0000259" key="6">
    <source>
        <dbReference type="PROSITE" id="PS51198"/>
    </source>
</evidence>
<dbReference type="GO" id="GO:0005524">
    <property type="term" value="F:ATP binding"/>
    <property type="evidence" value="ECO:0007669"/>
    <property type="project" value="UniProtKB-UniRule"/>
</dbReference>
<keyword evidence="4 5" id="KW-0067">ATP-binding</keyword>
<dbReference type="InterPro" id="IPR000212">
    <property type="entry name" value="DNA_helicase_UvrD/REP"/>
</dbReference>
<dbReference type="GO" id="GO:0043138">
    <property type="term" value="F:3'-5' DNA helicase activity"/>
    <property type="evidence" value="ECO:0007669"/>
    <property type="project" value="TreeGrafter"/>
</dbReference>
<gene>
    <name evidence="7" type="ORF">F7R25_17780</name>
</gene>
<protein>
    <submittedName>
        <fullName evidence="7">ATP-dependent helicase</fullName>
    </submittedName>
</protein>
<reference evidence="7 8" key="1">
    <citation type="submission" date="2019-09" db="EMBL/GenBank/DDBJ databases">
        <title>Draft genome sequences of 48 bacterial type strains from the CCUG.</title>
        <authorList>
            <person name="Tunovic T."/>
            <person name="Pineiro-Iglesias B."/>
            <person name="Unosson C."/>
            <person name="Inganas E."/>
            <person name="Ohlen M."/>
            <person name="Cardew S."/>
            <person name="Jensie-Markopoulos S."/>
            <person name="Salva-Serra F."/>
            <person name="Jaen-Luchoro D."/>
            <person name="Karlsson R."/>
            <person name="Svensson-Stadler L."/>
            <person name="Chun J."/>
            <person name="Moore E."/>
        </authorList>
    </citation>
    <scope>NUCLEOTIDE SEQUENCE [LARGE SCALE GENOMIC DNA]</scope>
    <source>
        <strain evidence="7 8">CCUG 65686</strain>
    </source>
</reference>
<feature type="binding site" evidence="5">
    <location>
        <begin position="42"/>
        <end position="49"/>
    </location>
    <ligand>
        <name>ATP</name>
        <dbReference type="ChEBI" id="CHEBI:30616"/>
    </ligand>
</feature>
<accession>A0A6L3MVC0</accession>
<dbReference type="RefSeq" id="WP_059881997.1">
    <property type="nucleotide sequence ID" value="NZ_CABVPM010000015.1"/>
</dbReference>
<comment type="caution">
    <text evidence="7">The sequence shown here is derived from an EMBL/GenBank/DDBJ whole genome shotgun (WGS) entry which is preliminary data.</text>
</comment>
<organism evidence="7 8">
    <name type="scientific">Burkholderia stagnalis</name>
    <dbReference type="NCBI Taxonomy" id="1503054"/>
    <lineage>
        <taxon>Bacteria</taxon>
        <taxon>Pseudomonadati</taxon>
        <taxon>Pseudomonadota</taxon>
        <taxon>Betaproteobacteria</taxon>
        <taxon>Burkholderiales</taxon>
        <taxon>Burkholderiaceae</taxon>
        <taxon>Burkholderia</taxon>
        <taxon>Burkholderia cepacia complex</taxon>
    </lineage>
</organism>
<evidence type="ECO:0000256" key="1">
    <source>
        <dbReference type="ARBA" id="ARBA00022741"/>
    </source>
</evidence>
<name>A0A6L3MVC0_9BURK</name>
<evidence type="ECO:0000256" key="4">
    <source>
        <dbReference type="ARBA" id="ARBA00022840"/>
    </source>
</evidence>
<evidence type="ECO:0000313" key="7">
    <source>
        <dbReference type="EMBL" id="KAB0636921.1"/>
    </source>
</evidence>
<proteinExistence type="predicted"/>
<keyword evidence="1 5" id="KW-0547">Nucleotide-binding</keyword>
<dbReference type="PANTHER" id="PTHR11070:SF3">
    <property type="entry name" value="DNA 3'-5' HELICASE"/>
    <property type="match status" value="1"/>
</dbReference>
<keyword evidence="3 5" id="KW-0347">Helicase</keyword>
<evidence type="ECO:0000313" key="8">
    <source>
        <dbReference type="Proteomes" id="UP000473470"/>
    </source>
</evidence>
<dbReference type="SUPFAM" id="SSF52540">
    <property type="entry name" value="P-loop containing nucleoside triphosphate hydrolases"/>
    <property type="match status" value="1"/>
</dbReference>
<dbReference type="InterPro" id="IPR027417">
    <property type="entry name" value="P-loop_NTPase"/>
</dbReference>
<evidence type="ECO:0000256" key="2">
    <source>
        <dbReference type="ARBA" id="ARBA00022801"/>
    </source>
</evidence>
<dbReference type="AlphaFoldDB" id="A0A6L3MVC0"/>
<dbReference type="Gene3D" id="3.40.50.300">
    <property type="entry name" value="P-loop containing nucleotide triphosphate hydrolases"/>
    <property type="match status" value="1"/>
</dbReference>
<dbReference type="GO" id="GO:0003677">
    <property type="term" value="F:DNA binding"/>
    <property type="evidence" value="ECO:0007669"/>
    <property type="project" value="InterPro"/>
</dbReference>
<dbReference type="Proteomes" id="UP000473470">
    <property type="component" value="Unassembled WGS sequence"/>
</dbReference>
<evidence type="ECO:0000256" key="3">
    <source>
        <dbReference type="ARBA" id="ARBA00022806"/>
    </source>
</evidence>
<sequence>MTSVLLESNDLGHLAQFVPDLCFDDAERQAALLENGSKDFNAVPGSGKTSLLAAKLLLLAKKWPHAHKGICILSHTNVAREEITRRLAKSVEGSRLLTYPHFIGTIHGFVNQFLAMAALRRQDIRIDVINDSIFAKRAWSLAMSNRYSVLRAWLRNQPNAEELITTLFFKNATLDVMSEGGTLPSASTRTYGQMVALKKELANDGVFRHRDMFAYAEHALAGHPHLLDVVHRRFPMVFIDEMQDTSWEQEDILNRLFDGRSVMQRFGDIDQKIISGDPDASKTTFPRTDHGTISTSKRFGKRIAAAVASIRVSQLPVIGEADDVFNPVLLLYKTTNINRVVLRFGELVVERFDPTALTNCVVRAMCARRSGEGKVDPGRHMGDYWPAFERTQQRSSKDDLHVLLQGRPASHHQPTLAERASDVRRGILLVLRAAKAPVADGLRDGRALLRTVREQRGNAVHLQELIRELALTPPSFRSPEENAALASKMYEHLTTFLPAEMTPETFAELDVFSTPTVEQEQADGEPPTVCTVSHSGHKLAYGLGTVASMKGETHTASLVLESYGGTSRRFDLQMALPFIAGIGKKFDKLTATQQVQMRNLYVAMSRPTQLLCLAANESRVDAPTLAALADKGWDITHVP</sequence>
<dbReference type="PROSITE" id="PS51198">
    <property type="entry name" value="UVRD_HELICASE_ATP_BIND"/>
    <property type="match status" value="1"/>
</dbReference>
<dbReference type="Pfam" id="PF00580">
    <property type="entry name" value="UvrD-helicase"/>
    <property type="match status" value="1"/>
</dbReference>
<evidence type="ECO:0000256" key="5">
    <source>
        <dbReference type="PROSITE-ProRule" id="PRU00560"/>
    </source>
</evidence>
<dbReference type="GO" id="GO:0005829">
    <property type="term" value="C:cytosol"/>
    <property type="evidence" value="ECO:0007669"/>
    <property type="project" value="TreeGrafter"/>
</dbReference>
<dbReference type="PANTHER" id="PTHR11070">
    <property type="entry name" value="UVRD / RECB / PCRA DNA HELICASE FAMILY MEMBER"/>
    <property type="match status" value="1"/>
</dbReference>
<dbReference type="EMBL" id="VZOK01000024">
    <property type="protein sequence ID" value="KAB0636921.1"/>
    <property type="molecule type" value="Genomic_DNA"/>
</dbReference>